<protein>
    <submittedName>
        <fullName evidence="8">Transposon Tf2-1 polyprotein isoform X1</fullName>
    </submittedName>
</protein>
<comment type="caution">
    <text evidence="8">The sequence shown here is derived from an EMBL/GenBank/DDBJ whole genome shotgun (WGS) entry which is preliminary data.</text>
</comment>
<evidence type="ECO:0000313" key="9">
    <source>
        <dbReference type="Proteomes" id="UP000321947"/>
    </source>
</evidence>
<proteinExistence type="predicted"/>
<dbReference type="Gene3D" id="3.10.20.370">
    <property type="match status" value="1"/>
</dbReference>
<dbReference type="GO" id="GO:0003964">
    <property type="term" value="F:RNA-directed DNA polymerase activity"/>
    <property type="evidence" value="ECO:0007669"/>
    <property type="project" value="UniProtKB-KW"/>
</dbReference>
<dbReference type="InterPro" id="IPR041373">
    <property type="entry name" value="RT_RNaseH"/>
</dbReference>
<dbReference type="SUPFAM" id="SSF56672">
    <property type="entry name" value="DNA/RNA polymerases"/>
    <property type="match status" value="1"/>
</dbReference>
<feature type="domain" description="Reverse transcriptase RNase H-like" evidence="7">
    <location>
        <begin position="10"/>
        <end position="89"/>
    </location>
</feature>
<keyword evidence="6" id="KW-0695">RNA-directed DNA polymerase</keyword>
<accession>A0A5D3DRH1</accession>
<dbReference type="PANTHER" id="PTHR34072">
    <property type="entry name" value="ENZYMATIC POLYPROTEIN-RELATED"/>
    <property type="match status" value="1"/>
</dbReference>
<evidence type="ECO:0000313" key="8">
    <source>
        <dbReference type="EMBL" id="TYK25890.1"/>
    </source>
</evidence>
<evidence type="ECO:0000256" key="1">
    <source>
        <dbReference type="ARBA" id="ARBA00022679"/>
    </source>
</evidence>
<keyword evidence="4" id="KW-0255">Endonuclease</keyword>
<dbReference type="AlphaFoldDB" id="A0A5D3DRH1"/>
<keyword evidence="2" id="KW-0548">Nucleotidyltransferase</keyword>
<dbReference type="GO" id="GO:0004519">
    <property type="term" value="F:endonuclease activity"/>
    <property type="evidence" value="ECO:0007669"/>
    <property type="project" value="UniProtKB-KW"/>
</dbReference>
<dbReference type="GO" id="GO:0016787">
    <property type="term" value="F:hydrolase activity"/>
    <property type="evidence" value="ECO:0007669"/>
    <property type="project" value="UniProtKB-KW"/>
</dbReference>
<reference evidence="8 9" key="1">
    <citation type="submission" date="2019-08" db="EMBL/GenBank/DDBJ databases">
        <title>Draft genome sequences of two oriental melons (Cucumis melo L. var makuwa).</title>
        <authorList>
            <person name="Kwon S.-Y."/>
        </authorList>
    </citation>
    <scope>NUCLEOTIDE SEQUENCE [LARGE SCALE GENOMIC DNA]</scope>
    <source>
        <strain evidence="9">cv. Chang Bougi</strain>
        <tissue evidence="8">Leaf</tissue>
    </source>
</reference>
<dbReference type="InterPro" id="IPR043502">
    <property type="entry name" value="DNA/RNA_pol_sf"/>
</dbReference>
<evidence type="ECO:0000256" key="3">
    <source>
        <dbReference type="ARBA" id="ARBA00022722"/>
    </source>
</evidence>
<dbReference type="Proteomes" id="UP000321947">
    <property type="component" value="Unassembled WGS sequence"/>
</dbReference>
<name>A0A5D3DRH1_CUCMM</name>
<dbReference type="EMBL" id="SSTD01003661">
    <property type="protein sequence ID" value="TYK25890.1"/>
    <property type="molecule type" value="Genomic_DNA"/>
</dbReference>
<evidence type="ECO:0000256" key="6">
    <source>
        <dbReference type="ARBA" id="ARBA00022918"/>
    </source>
</evidence>
<organism evidence="8 9">
    <name type="scientific">Cucumis melo var. makuwa</name>
    <name type="common">Oriental melon</name>
    <dbReference type="NCBI Taxonomy" id="1194695"/>
    <lineage>
        <taxon>Eukaryota</taxon>
        <taxon>Viridiplantae</taxon>
        <taxon>Streptophyta</taxon>
        <taxon>Embryophyta</taxon>
        <taxon>Tracheophyta</taxon>
        <taxon>Spermatophyta</taxon>
        <taxon>Magnoliopsida</taxon>
        <taxon>eudicotyledons</taxon>
        <taxon>Gunneridae</taxon>
        <taxon>Pentapetalae</taxon>
        <taxon>rosids</taxon>
        <taxon>fabids</taxon>
        <taxon>Cucurbitales</taxon>
        <taxon>Cucurbitaceae</taxon>
        <taxon>Benincaseae</taxon>
        <taxon>Cucumis</taxon>
    </lineage>
</organism>
<evidence type="ECO:0000259" key="7">
    <source>
        <dbReference type="Pfam" id="PF17917"/>
    </source>
</evidence>
<keyword evidence="3" id="KW-0540">Nuclease</keyword>
<dbReference type="PANTHER" id="PTHR34072:SF52">
    <property type="entry name" value="RIBONUCLEASE H"/>
    <property type="match status" value="1"/>
</dbReference>
<evidence type="ECO:0000256" key="2">
    <source>
        <dbReference type="ARBA" id="ARBA00022695"/>
    </source>
</evidence>
<evidence type="ECO:0000256" key="4">
    <source>
        <dbReference type="ARBA" id="ARBA00022759"/>
    </source>
</evidence>
<sequence length="99" mass="11353">MSLPVLALPNFDQPFEIETDALGYGVDAILIQSKRPIAFYSHTLAMRDRARPIYERELMPVVLVVQRRRSYLLGTKFLVKTDQRSLKIPARAKGSTHLR</sequence>
<keyword evidence="5" id="KW-0378">Hydrolase</keyword>
<gene>
    <name evidence="8" type="ORF">E5676_scaffold436G001170</name>
</gene>
<dbReference type="Pfam" id="PF17917">
    <property type="entry name" value="RT_RNaseH"/>
    <property type="match status" value="1"/>
</dbReference>
<keyword evidence="1" id="KW-0808">Transferase</keyword>
<evidence type="ECO:0000256" key="5">
    <source>
        <dbReference type="ARBA" id="ARBA00022801"/>
    </source>
</evidence>